<dbReference type="Gene3D" id="3.30.300.30">
    <property type="match status" value="1"/>
</dbReference>
<proteinExistence type="predicted"/>
<dbReference type="Proteomes" id="UP001310022">
    <property type="component" value="Unassembled WGS sequence"/>
</dbReference>
<dbReference type="Pfam" id="PF00501">
    <property type="entry name" value="AMP-binding"/>
    <property type="match status" value="1"/>
</dbReference>
<evidence type="ECO:0000313" key="3">
    <source>
        <dbReference type="Proteomes" id="UP001310022"/>
    </source>
</evidence>
<keyword evidence="3" id="KW-1185">Reference proteome</keyword>
<comment type="caution">
    <text evidence="2">The sequence shown here is derived from an EMBL/GenBank/DDBJ whole genome shotgun (WGS) entry which is preliminary data.</text>
</comment>
<dbReference type="EMBL" id="BQKE01000001">
    <property type="protein sequence ID" value="GJM61301.1"/>
    <property type="molecule type" value="Genomic_DNA"/>
</dbReference>
<name>A0AAN5ALC0_9BACT</name>
<feature type="domain" description="AMP-dependent synthetase/ligase" evidence="1">
    <location>
        <begin position="41"/>
        <end position="194"/>
    </location>
</feature>
<gene>
    <name evidence="2" type="ORF">PEDI_18530</name>
</gene>
<protein>
    <submittedName>
        <fullName evidence="2">O-succinylbenzoic acid--CoA ligase</fullName>
    </submittedName>
</protein>
<dbReference type="SUPFAM" id="SSF56801">
    <property type="entry name" value="Acetyl-CoA synthetase-like"/>
    <property type="match status" value="1"/>
</dbReference>
<sequence>MIPITINGKLLSDQRKTFTAIEKEILHFVKAWEAGQEDFELHTSGSTGTPKAIKISRKQMEQSALMTARALQLQKGDRAVLGMNPNMVGGRMMIVRALVTEMALEVVEASLNPLLDMQQPFDFTALVPMQLDAAIENPHSYQLLNQAKVVIIGGAPMSEGLIQKCQKLKCIVYATYGMTETVSHIALKAINGPQPQKDFHTLSGVKIQRDERGCLQIESPTAAEDVITTNDLVELTSPSSFRWLGRIDRTINTGGIKIQAELIENAIEKILTKHHIKAHYFIEGTQDQKLGQKISLFVETSSTDREFQGLIKTKLITQLPNRYHLPKCFILVDKFKLLPSGKVDRRGILQDFENDQTHPAYHFNFLSFDPSGTK</sequence>
<dbReference type="RefSeq" id="WP_338236876.1">
    <property type="nucleotide sequence ID" value="NZ_BQKE01000001.1"/>
</dbReference>
<dbReference type="InterPro" id="IPR045851">
    <property type="entry name" value="AMP-bd_C_sf"/>
</dbReference>
<evidence type="ECO:0000313" key="2">
    <source>
        <dbReference type="EMBL" id="GJM61301.1"/>
    </source>
</evidence>
<reference evidence="2 3" key="1">
    <citation type="submission" date="2021-12" db="EMBL/GenBank/DDBJ databases">
        <title>Genome sequencing of bacteria with rrn-lacking chromosome and rrn-plasmid.</title>
        <authorList>
            <person name="Anda M."/>
            <person name="Iwasaki W."/>
        </authorList>
    </citation>
    <scope>NUCLEOTIDE SEQUENCE [LARGE SCALE GENOMIC DNA]</scope>
    <source>
        <strain evidence="2 3">NBRC 15940</strain>
    </source>
</reference>
<organism evidence="2 3">
    <name type="scientific">Persicobacter diffluens</name>
    <dbReference type="NCBI Taxonomy" id="981"/>
    <lineage>
        <taxon>Bacteria</taxon>
        <taxon>Pseudomonadati</taxon>
        <taxon>Bacteroidota</taxon>
        <taxon>Cytophagia</taxon>
        <taxon>Cytophagales</taxon>
        <taxon>Persicobacteraceae</taxon>
        <taxon>Persicobacter</taxon>
    </lineage>
</organism>
<dbReference type="Gene3D" id="3.40.50.12780">
    <property type="entry name" value="N-terminal domain of ligase-like"/>
    <property type="match status" value="1"/>
</dbReference>
<dbReference type="AlphaFoldDB" id="A0AAN5ALC0"/>
<dbReference type="InterPro" id="IPR000873">
    <property type="entry name" value="AMP-dep_synth/lig_dom"/>
</dbReference>
<dbReference type="InterPro" id="IPR050237">
    <property type="entry name" value="ATP-dep_AMP-bd_enzyme"/>
</dbReference>
<evidence type="ECO:0000259" key="1">
    <source>
        <dbReference type="Pfam" id="PF00501"/>
    </source>
</evidence>
<dbReference type="PANTHER" id="PTHR43767">
    <property type="entry name" value="LONG-CHAIN-FATTY-ACID--COA LIGASE"/>
    <property type="match status" value="1"/>
</dbReference>
<dbReference type="InterPro" id="IPR042099">
    <property type="entry name" value="ANL_N_sf"/>
</dbReference>
<accession>A0AAN5ALC0</accession>
<keyword evidence="2" id="KW-0436">Ligase</keyword>
<dbReference type="GO" id="GO:0016878">
    <property type="term" value="F:acid-thiol ligase activity"/>
    <property type="evidence" value="ECO:0007669"/>
    <property type="project" value="UniProtKB-ARBA"/>
</dbReference>
<dbReference type="PANTHER" id="PTHR43767:SF1">
    <property type="entry name" value="NONRIBOSOMAL PEPTIDE SYNTHASE PES1 (EUROFUNG)-RELATED"/>
    <property type="match status" value="1"/>
</dbReference>